<comment type="caution">
    <text evidence="2">The sequence shown here is derived from an EMBL/GenBank/DDBJ whole genome shotgun (WGS) entry which is preliminary data.</text>
</comment>
<reference evidence="2 3" key="1">
    <citation type="submission" date="2024-01" db="EMBL/GenBank/DDBJ databases">
        <authorList>
            <person name="Waweru B."/>
        </authorList>
    </citation>
    <scope>NUCLEOTIDE SEQUENCE [LARGE SCALE GENOMIC DNA]</scope>
</reference>
<dbReference type="Proteomes" id="UP001314170">
    <property type="component" value="Unassembled WGS sequence"/>
</dbReference>
<protein>
    <submittedName>
        <fullName evidence="2">Uncharacterized protein</fullName>
    </submittedName>
</protein>
<evidence type="ECO:0000256" key="1">
    <source>
        <dbReference type="SAM" id="MobiDB-lite"/>
    </source>
</evidence>
<keyword evidence="3" id="KW-1185">Reference proteome</keyword>
<evidence type="ECO:0000313" key="2">
    <source>
        <dbReference type="EMBL" id="CAK7356689.1"/>
    </source>
</evidence>
<evidence type="ECO:0000313" key="3">
    <source>
        <dbReference type="Proteomes" id="UP001314170"/>
    </source>
</evidence>
<feature type="compositionally biased region" description="Basic and acidic residues" evidence="1">
    <location>
        <begin position="56"/>
        <end position="66"/>
    </location>
</feature>
<proteinExistence type="predicted"/>
<name>A0AAV1SVF6_9ROSI</name>
<feature type="region of interest" description="Disordered" evidence="1">
    <location>
        <begin position="46"/>
        <end position="71"/>
    </location>
</feature>
<accession>A0AAV1SVF6</accession>
<dbReference type="AlphaFoldDB" id="A0AAV1SVF6"/>
<gene>
    <name evidence="2" type="ORF">DCAF_LOCUS26963</name>
</gene>
<organism evidence="2 3">
    <name type="scientific">Dovyalis caffra</name>
    <dbReference type="NCBI Taxonomy" id="77055"/>
    <lineage>
        <taxon>Eukaryota</taxon>
        <taxon>Viridiplantae</taxon>
        <taxon>Streptophyta</taxon>
        <taxon>Embryophyta</taxon>
        <taxon>Tracheophyta</taxon>
        <taxon>Spermatophyta</taxon>
        <taxon>Magnoliopsida</taxon>
        <taxon>eudicotyledons</taxon>
        <taxon>Gunneridae</taxon>
        <taxon>Pentapetalae</taxon>
        <taxon>rosids</taxon>
        <taxon>fabids</taxon>
        <taxon>Malpighiales</taxon>
        <taxon>Salicaceae</taxon>
        <taxon>Flacourtieae</taxon>
        <taxon>Dovyalis</taxon>
    </lineage>
</organism>
<sequence>MAKCVVRLVPKGQRPVNIKIRCIYIFVPEKSFSHGCPPTQAIRKHGNGEIPYFNPRAEHSKSREPPSCDDDLEGKLRHNKPVVHNHIEISNLSISSVRKRLSLHKITPCQGIHTLGDKIIGLEVHST</sequence>
<dbReference type="EMBL" id="CAWUPB010001197">
    <property type="protein sequence ID" value="CAK7356689.1"/>
    <property type="molecule type" value="Genomic_DNA"/>
</dbReference>